<evidence type="ECO:0000256" key="7">
    <source>
        <dbReference type="PROSITE-ProRule" id="PRU00027"/>
    </source>
</evidence>
<accession>A0A2Z6NPL2</accession>
<evidence type="ECO:0000259" key="8">
    <source>
        <dbReference type="PROSITE" id="PS50808"/>
    </source>
</evidence>
<dbReference type="InterPro" id="IPR008906">
    <property type="entry name" value="HATC_C_dom"/>
</dbReference>
<gene>
    <name evidence="9" type="ORF">TSUD_151850</name>
</gene>
<dbReference type="OrthoDB" id="645489at2759"/>
<evidence type="ECO:0000256" key="4">
    <source>
        <dbReference type="ARBA" id="ARBA00022833"/>
    </source>
</evidence>
<evidence type="ECO:0000256" key="2">
    <source>
        <dbReference type="ARBA" id="ARBA00022723"/>
    </source>
</evidence>
<name>A0A2Z6NPL2_TRISU</name>
<proteinExistence type="predicted"/>
<dbReference type="EMBL" id="DF973716">
    <property type="protein sequence ID" value="GAU38462.1"/>
    <property type="molecule type" value="Genomic_DNA"/>
</dbReference>
<dbReference type="GO" id="GO:0008270">
    <property type="term" value="F:zinc ion binding"/>
    <property type="evidence" value="ECO:0007669"/>
    <property type="project" value="UniProtKB-KW"/>
</dbReference>
<dbReference type="SUPFAM" id="SSF53098">
    <property type="entry name" value="Ribonuclease H-like"/>
    <property type="match status" value="1"/>
</dbReference>
<keyword evidence="10" id="KW-1185">Reference proteome</keyword>
<reference evidence="10" key="1">
    <citation type="journal article" date="2017" name="Front. Plant Sci.">
        <title>Climate Clever Clovers: New Paradigm to Reduce the Environmental Footprint of Ruminants by Breeding Low Methanogenic Forages Utilizing Haplotype Variation.</title>
        <authorList>
            <person name="Kaur P."/>
            <person name="Appels R."/>
            <person name="Bayer P.E."/>
            <person name="Keeble-Gagnere G."/>
            <person name="Wang J."/>
            <person name="Hirakawa H."/>
            <person name="Shirasawa K."/>
            <person name="Vercoe P."/>
            <person name="Stefanova K."/>
            <person name="Durmic Z."/>
            <person name="Nichols P."/>
            <person name="Revell C."/>
            <person name="Isobe S.N."/>
            <person name="Edwards D."/>
            <person name="Erskine W."/>
        </authorList>
    </citation>
    <scope>NUCLEOTIDE SEQUENCE [LARGE SCALE GENOMIC DNA]</scope>
    <source>
        <strain evidence="10">cv. Daliak</strain>
    </source>
</reference>
<dbReference type="InterPro" id="IPR003656">
    <property type="entry name" value="Znf_BED"/>
</dbReference>
<evidence type="ECO:0000313" key="9">
    <source>
        <dbReference type="EMBL" id="GAU38462.1"/>
    </source>
</evidence>
<keyword evidence="6" id="KW-0539">Nucleus</keyword>
<dbReference type="PANTHER" id="PTHR32166">
    <property type="entry name" value="OSJNBA0013A04.12 PROTEIN"/>
    <property type="match status" value="1"/>
</dbReference>
<dbReference type="GO" id="GO:0005634">
    <property type="term" value="C:nucleus"/>
    <property type="evidence" value="ECO:0007669"/>
    <property type="project" value="UniProtKB-SubCell"/>
</dbReference>
<keyword evidence="3 7" id="KW-0863">Zinc-finger</keyword>
<evidence type="ECO:0000313" key="10">
    <source>
        <dbReference type="Proteomes" id="UP000242715"/>
    </source>
</evidence>
<dbReference type="InterPro" id="IPR012337">
    <property type="entry name" value="RNaseH-like_sf"/>
</dbReference>
<dbReference type="InterPro" id="IPR007021">
    <property type="entry name" value="DUF659"/>
</dbReference>
<keyword evidence="2" id="KW-0479">Metal-binding</keyword>
<comment type="subcellular location">
    <subcellularLocation>
        <location evidence="1">Nucleus</location>
    </subcellularLocation>
</comment>
<dbReference type="PANTHER" id="PTHR32166:SF119">
    <property type="entry name" value="TRANSPOSON SUPERFAMILY, PUTATIVE-RELATED"/>
    <property type="match status" value="1"/>
</dbReference>
<dbReference type="Proteomes" id="UP000242715">
    <property type="component" value="Unassembled WGS sequence"/>
</dbReference>
<keyword evidence="4" id="KW-0862">Zinc</keyword>
<dbReference type="PROSITE" id="PS50808">
    <property type="entry name" value="ZF_BED"/>
    <property type="match status" value="1"/>
</dbReference>
<dbReference type="AlphaFoldDB" id="A0A2Z6NPL2"/>
<organism evidence="9 10">
    <name type="scientific">Trifolium subterraneum</name>
    <name type="common">Subterranean clover</name>
    <dbReference type="NCBI Taxonomy" id="3900"/>
    <lineage>
        <taxon>Eukaryota</taxon>
        <taxon>Viridiplantae</taxon>
        <taxon>Streptophyta</taxon>
        <taxon>Embryophyta</taxon>
        <taxon>Tracheophyta</taxon>
        <taxon>Spermatophyta</taxon>
        <taxon>Magnoliopsida</taxon>
        <taxon>eudicotyledons</taxon>
        <taxon>Gunneridae</taxon>
        <taxon>Pentapetalae</taxon>
        <taxon>rosids</taxon>
        <taxon>fabids</taxon>
        <taxon>Fabales</taxon>
        <taxon>Fabaceae</taxon>
        <taxon>Papilionoideae</taxon>
        <taxon>50 kb inversion clade</taxon>
        <taxon>NPAAA clade</taxon>
        <taxon>Hologalegina</taxon>
        <taxon>IRL clade</taxon>
        <taxon>Trifolieae</taxon>
        <taxon>Trifolium</taxon>
    </lineage>
</organism>
<keyword evidence="5" id="KW-0238">DNA-binding</keyword>
<protein>
    <recommendedName>
        <fullName evidence="8">BED-type domain-containing protein</fullName>
    </recommendedName>
</protein>
<dbReference type="Pfam" id="PF05699">
    <property type="entry name" value="Dimer_Tnp_hAT"/>
    <property type="match status" value="1"/>
</dbReference>
<evidence type="ECO:0000256" key="6">
    <source>
        <dbReference type="ARBA" id="ARBA00023242"/>
    </source>
</evidence>
<sequence>MDNLEPVPITSQKHDPAWKHCQLFKNGEKVQLKCIYCLKFFKGGGIHRFKEHLACQKGNASMCSSVPADVRQLMQQSLDGVVVKKRKRQKIEEEIMNVNPLATVLNGGGSNQMDVNLGVQSFGVHDSAEQNLGQVLHTPNDGMSKNVERRKKIRATKNNNTNNHAAAALVYTTNSEPEPVVAPMEKSAFFPKKVDNRIHMAIGRFLYDIGAPFDAVNSVYFDQMVEAIASGGSDFQRPSHHELRGWVLKNSVDDVKNDIDRCKMTWGRTGCSILVDQWTTEAGRILISFLAYCPEGVVFLKSLDATEILTSAEFLCELIKQVVEEVGVGQVVQVITSGEEQYAVAGKRLTDIYPSLYWSPSAAHCIDLILEDFGNLEWISAVIEQAKSITRFVYNYSAILNMVRRLWHHPLQAAGFFLNPKFFYSIQGDVHNEILSGMFDCIERLVPDTRVQDKIIKELNLYKSAAGDFGRKMAIRARDNLLPSEWWSTYGGGCPNLSRLAIRILSQTSSVMFCKRNQIPFEQIINTRNRIERQHLTDLVFVHYNLRLRQMFTSKEQESNDPLSFDNIYNVEDWIRPRDLYVEEYGNSDWMALDSSSINTMLLRPLNNEPEEMCQGFDDQEIFMSLKDGEDEHIGDKFGHH</sequence>
<evidence type="ECO:0000256" key="5">
    <source>
        <dbReference type="ARBA" id="ARBA00023125"/>
    </source>
</evidence>
<dbReference type="GO" id="GO:0003677">
    <property type="term" value="F:DNA binding"/>
    <property type="evidence" value="ECO:0007669"/>
    <property type="project" value="UniProtKB-KW"/>
</dbReference>
<evidence type="ECO:0000256" key="3">
    <source>
        <dbReference type="ARBA" id="ARBA00022771"/>
    </source>
</evidence>
<feature type="domain" description="BED-type" evidence="8">
    <location>
        <begin position="12"/>
        <end position="70"/>
    </location>
</feature>
<dbReference type="Pfam" id="PF04937">
    <property type="entry name" value="DUF659"/>
    <property type="match status" value="1"/>
</dbReference>
<dbReference type="GO" id="GO:0046983">
    <property type="term" value="F:protein dimerization activity"/>
    <property type="evidence" value="ECO:0007669"/>
    <property type="project" value="InterPro"/>
</dbReference>
<evidence type="ECO:0000256" key="1">
    <source>
        <dbReference type="ARBA" id="ARBA00004123"/>
    </source>
</evidence>